<dbReference type="Proteomes" id="UP001162131">
    <property type="component" value="Unassembled WGS sequence"/>
</dbReference>
<feature type="compositionally biased region" description="Basic and acidic residues" evidence="2">
    <location>
        <begin position="60"/>
        <end position="71"/>
    </location>
</feature>
<reference evidence="3" key="1">
    <citation type="submission" date="2021-09" db="EMBL/GenBank/DDBJ databases">
        <authorList>
            <consortium name="AG Swart"/>
            <person name="Singh M."/>
            <person name="Singh A."/>
            <person name="Seah K."/>
            <person name="Emmerich C."/>
        </authorList>
    </citation>
    <scope>NUCLEOTIDE SEQUENCE</scope>
    <source>
        <strain evidence="3">ATCC30299</strain>
    </source>
</reference>
<proteinExistence type="predicted"/>
<feature type="compositionally biased region" description="Low complexity" evidence="2">
    <location>
        <begin position="122"/>
        <end position="139"/>
    </location>
</feature>
<dbReference type="AlphaFoldDB" id="A0AAU9JP41"/>
<accession>A0AAU9JP41</accession>
<organism evidence="3 4">
    <name type="scientific">Blepharisma stoltei</name>
    <dbReference type="NCBI Taxonomy" id="1481888"/>
    <lineage>
        <taxon>Eukaryota</taxon>
        <taxon>Sar</taxon>
        <taxon>Alveolata</taxon>
        <taxon>Ciliophora</taxon>
        <taxon>Postciliodesmatophora</taxon>
        <taxon>Heterotrichea</taxon>
        <taxon>Heterotrichida</taxon>
        <taxon>Blepharismidae</taxon>
        <taxon>Blepharisma</taxon>
    </lineage>
</organism>
<evidence type="ECO:0000313" key="3">
    <source>
        <dbReference type="EMBL" id="CAG9326884.1"/>
    </source>
</evidence>
<protein>
    <submittedName>
        <fullName evidence="3">Uncharacterized protein</fullName>
    </submittedName>
</protein>
<keyword evidence="4" id="KW-1185">Reference proteome</keyword>
<evidence type="ECO:0000256" key="2">
    <source>
        <dbReference type="SAM" id="MobiDB-lite"/>
    </source>
</evidence>
<feature type="coiled-coil region" evidence="1">
    <location>
        <begin position="331"/>
        <end position="358"/>
    </location>
</feature>
<feature type="region of interest" description="Disordered" evidence="2">
    <location>
        <begin position="239"/>
        <end position="263"/>
    </location>
</feature>
<keyword evidence="1" id="KW-0175">Coiled coil</keyword>
<comment type="caution">
    <text evidence="3">The sequence shown here is derived from an EMBL/GenBank/DDBJ whole genome shotgun (WGS) entry which is preliminary data.</text>
</comment>
<gene>
    <name evidence="3" type="ORF">BSTOLATCC_MIC42144</name>
</gene>
<evidence type="ECO:0000313" key="4">
    <source>
        <dbReference type="Proteomes" id="UP001162131"/>
    </source>
</evidence>
<evidence type="ECO:0000256" key="1">
    <source>
        <dbReference type="SAM" id="Coils"/>
    </source>
</evidence>
<dbReference type="EMBL" id="CAJZBQ010000041">
    <property type="protein sequence ID" value="CAG9326884.1"/>
    <property type="molecule type" value="Genomic_DNA"/>
</dbReference>
<sequence>MSTSSRVQAFLQRAQELNTVPAKPQQPPPRQVTSPPRMKPSTISPITTPKPPRPSVSPIHESKLSESDIKVPELSQTLQPKPQKPLISTIKPPPINIATSPRGLATARPRYSTPTSTLRQTPPRNRQRSASPASRSASPVNKNLDPETINEVEKLVDSLIESRRKFAEQAKAQEENELELISQIKNSLQKPGEALDPIQQAEMAYKKKTEKLLKVVKDEALIMDKKLLVLQQENEQLKQQLAGKEENKSNSRSSSRGDGNFSGLSETEIMQKLNELVPPDNEGDYTNFIDSEILLLFQLCEIKNDPETNKKLCIALSKKLVHEQQQRFKTEEQAQKMIAEDQKLISSLEEKLKMLEGKGGADTIELHS</sequence>
<feature type="region of interest" description="Disordered" evidence="2">
    <location>
        <begin position="1"/>
        <end position="146"/>
    </location>
</feature>
<name>A0AAU9JP41_9CILI</name>